<dbReference type="PANTHER" id="PTHR12526">
    <property type="entry name" value="GLYCOSYLTRANSFERASE"/>
    <property type="match status" value="1"/>
</dbReference>
<organism evidence="2 3">
    <name type="scientific">Xylanibacter ruminicola</name>
    <name type="common">Prevotella ruminicola</name>
    <dbReference type="NCBI Taxonomy" id="839"/>
    <lineage>
        <taxon>Bacteria</taxon>
        <taxon>Pseudomonadati</taxon>
        <taxon>Bacteroidota</taxon>
        <taxon>Bacteroidia</taxon>
        <taxon>Bacteroidales</taxon>
        <taxon>Prevotellaceae</taxon>
        <taxon>Xylanibacter</taxon>
    </lineage>
</organism>
<keyword evidence="2" id="KW-0808">Transferase</keyword>
<evidence type="ECO:0000313" key="3">
    <source>
        <dbReference type="Proteomes" id="UP000182257"/>
    </source>
</evidence>
<dbReference type="Pfam" id="PF00534">
    <property type="entry name" value="Glycos_transf_1"/>
    <property type="match status" value="1"/>
</dbReference>
<dbReference type="GO" id="GO:0016757">
    <property type="term" value="F:glycosyltransferase activity"/>
    <property type="evidence" value="ECO:0007669"/>
    <property type="project" value="InterPro"/>
</dbReference>
<dbReference type="AlphaFoldDB" id="A0A1H4EST9"/>
<dbReference type="PANTHER" id="PTHR12526:SF630">
    <property type="entry name" value="GLYCOSYLTRANSFERASE"/>
    <property type="match status" value="1"/>
</dbReference>
<proteinExistence type="predicted"/>
<dbReference type="InterPro" id="IPR001296">
    <property type="entry name" value="Glyco_trans_1"/>
</dbReference>
<protein>
    <submittedName>
        <fullName evidence="2">Glycosyltransferase involved in cell wall bisynthesis</fullName>
    </submittedName>
</protein>
<dbReference type="EMBL" id="FNRF01000006">
    <property type="protein sequence ID" value="SEA87580.1"/>
    <property type="molecule type" value="Genomic_DNA"/>
</dbReference>
<evidence type="ECO:0000259" key="1">
    <source>
        <dbReference type="Pfam" id="PF00534"/>
    </source>
</evidence>
<dbReference type="Proteomes" id="UP000182257">
    <property type="component" value="Unassembled WGS sequence"/>
</dbReference>
<evidence type="ECO:0000313" key="2">
    <source>
        <dbReference type="EMBL" id="SEA87580.1"/>
    </source>
</evidence>
<sequence length="349" mass="40104">MDEQMNCDFIFGKGETTVKTFDISLLKNAKEVPLLPIGSGRWYKMKNVIKLTKGYDVVIDDMGILCTTSWYLAIVALFRGQKILLWSHGWYGREGFLKKWMKRAYSALTRGMFVYGNYAHDLMIENGFDPQKLHVIHNSLDYDSQLSLRNKMMFSNIYKDHFGNDAPVLLMIGRLNLRKHLDLLILAIDLLKKNESVFNVILIGTGEDESTLKSMVEERNLENQVWFYGACYDEKTNAELIYNADMCVVPGDIGLTAIHAMMFGCPCISHDYLPNQGPEFEAIRPGITGDFYKHGSVEGLADCIQNWFTSHCANREDVRMNCFKEVDENWNPHKQIKILKNVINEYECS</sequence>
<gene>
    <name evidence="2" type="ORF">SAMN05216462_2911</name>
</gene>
<dbReference type="Gene3D" id="3.40.50.2000">
    <property type="entry name" value="Glycogen Phosphorylase B"/>
    <property type="match status" value="2"/>
</dbReference>
<feature type="domain" description="Glycosyl transferase family 1" evidence="1">
    <location>
        <begin position="164"/>
        <end position="311"/>
    </location>
</feature>
<accession>A0A1H4EST9</accession>
<dbReference type="SUPFAM" id="SSF53756">
    <property type="entry name" value="UDP-Glycosyltransferase/glycogen phosphorylase"/>
    <property type="match status" value="1"/>
</dbReference>
<name>A0A1H4EST9_XYLRU</name>
<reference evidence="2 3" key="1">
    <citation type="submission" date="2016-10" db="EMBL/GenBank/DDBJ databases">
        <authorList>
            <person name="de Groot N.N."/>
        </authorList>
    </citation>
    <scope>NUCLEOTIDE SEQUENCE [LARGE SCALE GENOMIC DNA]</scope>
    <source>
        <strain evidence="2 3">D31d</strain>
    </source>
</reference>